<dbReference type="Proteomes" id="UP001208131">
    <property type="component" value="Unassembled WGS sequence"/>
</dbReference>
<name>A0AAE3IH88_9FIRM</name>
<proteinExistence type="predicted"/>
<comment type="caution">
    <text evidence="2">The sequence shown here is derived from an EMBL/GenBank/DDBJ whole genome shotgun (WGS) entry which is preliminary data.</text>
</comment>
<dbReference type="EMBL" id="JAOQJZ010000010">
    <property type="protein sequence ID" value="MCU6706256.1"/>
    <property type="molecule type" value="Genomic_DNA"/>
</dbReference>
<dbReference type="RefSeq" id="WP_267301408.1">
    <property type="nucleotide sequence ID" value="NZ_JAOQJZ010000010.1"/>
</dbReference>
<dbReference type="AlphaFoldDB" id="A0AAE3IH88"/>
<dbReference type="InterPro" id="IPR025377">
    <property type="entry name" value="DUF4367"/>
</dbReference>
<gene>
    <name evidence="2" type="ORF">OCV57_10015</name>
</gene>
<dbReference type="Pfam" id="PF14285">
    <property type="entry name" value="DUF4367"/>
    <property type="match status" value="1"/>
</dbReference>
<evidence type="ECO:0000313" key="2">
    <source>
        <dbReference type="EMBL" id="MCU6706256.1"/>
    </source>
</evidence>
<evidence type="ECO:0000259" key="1">
    <source>
        <dbReference type="Pfam" id="PF14285"/>
    </source>
</evidence>
<organism evidence="2 3">
    <name type="scientific">Hominimerdicola aceti</name>
    <dbReference type="NCBI Taxonomy" id="2981726"/>
    <lineage>
        <taxon>Bacteria</taxon>
        <taxon>Bacillati</taxon>
        <taxon>Bacillota</taxon>
        <taxon>Clostridia</taxon>
        <taxon>Eubacteriales</taxon>
        <taxon>Oscillospiraceae</taxon>
        <taxon>Hominimerdicola</taxon>
    </lineage>
</organism>
<keyword evidence="3" id="KW-1185">Reference proteome</keyword>
<protein>
    <submittedName>
        <fullName evidence="2">DUF4367 domain-containing protein</fullName>
    </submittedName>
</protein>
<evidence type="ECO:0000313" key="3">
    <source>
        <dbReference type="Proteomes" id="UP001208131"/>
    </source>
</evidence>
<accession>A0AAE3IH88</accession>
<feature type="domain" description="DUF4367" evidence="1">
    <location>
        <begin position="120"/>
        <end position="221"/>
    </location>
</feature>
<reference evidence="2 3" key="1">
    <citation type="journal article" date="2021" name="ISME Commun">
        <title>Automated analysis of genomic sequences facilitates high-throughput and comprehensive description of bacteria.</title>
        <authorList>
            <person name="Hitch T.C.A."/>
        </authorList>
    </citation>
    <scope>NUCLEOTIDE SEQUENCE [LARGE SCALE GENOMIC DNA]</scope>
    <source>
        <strain evidence="2 3">Sanger_31</strain>
    </source>
</reference>
<sequence>MNNFSYFSKALDEVVDARLDDYVETLEVDKRYEFSEKYNKKINKLIKHREKPYFTLICTTGRRVACCVAALLILSFSSLSVKAVREAVCNFFMNIFSDHTEIIADSEIVNSYPHSIDEEYHISSLPNGFKQVDYDKMENSIIITYFKDDDYIFFEQYTKDAYLSNYDNEQSTFESYTDENGQEYLVHNTDHDHTFIWDNGKYIFEICSNLDKRSVLELCESTKIK</sequence>